<keyword evidence="6" id="KW-0106">Calcium</keyword>
<feature type="transmembrane region" description="Helical" evidence="10">
    <location>
        <begin position="600"/>
        <end position="623"/>
    </location>
</feature>
<keyword evidence="5 10" id="KW-0812">Transmembrane</keyword>
<evidence type="ECO:0000256" key="2">
    <source>
        <dbReference type="ARBA" id="ARBA00008170"/>
    </source>
</evidence>
<evidence type="ECO:0000256" key="3">
    <source>
        <dbReference type="ARBA" id="ARBA00022448"/>
    </source>
</evidence>
<evidence type="ECO:0000256" key="1">
    <source>
        <dbReference type="ARBA" id="ARBA00004127"/>
    </source>
</evidence>
<evidence type="ECO:0000313" key="12">
    <source>
        <dbReference type="EMBL" id="CAG8525606.1"/>
    </source>
</evidence>
<feature type="transmembrane region" description="Helical" evidence="10">
    <location>
        <begin position="403"/>
        <end position="423"/>
    </location>
</feature>
<feature type="domain" description="Sodium/calcium exchanger membrane region" evidence="11">
    <location>
        <begin position="306"/>
        <end position="424"/>
    </location>
</feature>
<gene>
    <name evidence="12" type="ORF">PBRASI_LOCUS3854</name>
</gene>
<dbReference type="InterPro" id="IPR004837">
    <property type="entry name" value="NaCa_Exmemb"/>
</dbReference>
<keyword evidence="4" id="KW-0109">Calcium transport</keyword>
<comment type="subcellular location">
    <subcellularLocation>
        <location evidence="1">Endomembrane system</location>
        <topology evidence="1">Multi-pass membrane protein</topology>
    </subcellularLocation>
</comment>
<dbReference type="InterPro" id="IPR004798">
    <property type="entry name" value="CAX-like"/>
</dbReference>
<feature type="transmembrane region" description="Helical" evidence="10">
    <location>
        <begin position="678"/>
        <end position="696"/>
    </location>
</feature>
<feature type="transmembrane region" description="Helical" evidence="10">
    <location>
        <begin position="503"/>
        <end position="521"/>
    </location>
</feature>
<keyword evidence="13" id="KW-1185">Reference proteome</keyword>
<feature type="transmembrane region" description="Helical" evidence="10">
    <location>
        <begin position="125"/>
        <end position="145"/>
    </location>
</feature>
<feature type="transmembrane region" description="Helical" evidence="10">
    <location>
        <begin position="472"/>
        <end position="491"/>
    </location>
</feature>
<feature type="transmembrane region" description="Helical" evidence="10">
    <location>
        <begin position="708"/>
        <end position="725"/>
    </location>
</feature>
<feature type="transmembrane region" description="Helical" evidence="10">
    <location>
        <begin position="165"/>
        <end position="184"/>
    </location>
</feature>
<name>A0A9N9ACS8_9GLOM</name>
<evidence type="ECO:0000256" key="4">
    <source>
        <dbReference type="ARBA" id="ARBA00022568"/>
    </source>
</evidence>
<dbReference type="NCBIfam" id="TIGR00378">
    <property type="entry name" value="cax"/>
    <property type="match status" value="2"/>
</dbReference>
<dbReference type="InterPro" id="IPR044880">
    <property type="entry name" value="NCX_ion-bd_dom_sf"/>
</dbReference>
<feature type="transmembrane region" description="Helical" evidence="10">
    <location>
        <begin position="233"/>
        <end position="254"/>
    </location>
</feature>
<feature type="transmembrane region" description="Helical" evidence="10">
    <location>
        <begin position="261"/>
        <end position="281"/>
    </location>
</feature>
<keyword evidence="9 10" id="KW-0472">Membrane</keyword>
<dbReference type="GO" id="GO:0000329">
    <property type="term" value="C:fungal-type vacuole membrane"/>
    <property type="evidence" value="ECO:0007669"/>
    <property type="project" value="TreeGrafter"/>
</dbReference>
<evidence type="ECO:0000256" key="5">
    <source>
        <dbReference type="ARBA" id="ARBA00022692"/>
    </source>
</evidence>
<keyword evidence="7 10" id="KW-1133">Transmembrane helix</keyword>
<evidence type="ECO:0000259" key="11">
    <source>
        <dbReference type="Pfam" id="PF01699"/>
    </source>
</evidence>
<organism evidence="12 13">
    <name type="scientific">Paraglomus brasilianum</name>
    <dbReference type="NCBI Taxonomy" id="144538"/>
    <lineage>
        <taxon>Eukaryota</taxon>
        <taxon>Fungi</taxon>
        <taxon>Fungi incertae sedis</taxon>
        <taxon>Mucoromycota</taxon>
        <taxon>Glomeromycotina</taxon>
        <taxon>Glomeromycetes</taxon>
        <taxon>Paraglomerales</taxon>
        <taxon>Paraglomeraceae</taxon>
        <taxon>Paraglomus</taxon>
    </lineage>
</organism>
<dbReference type="Pfam" id="PF01699">
    <property type="entry name" value="Na_Ca_ex"/>
    <property type="match status" value="4"/>
</dbReference>
<dbReference type="AlphaFoldDB" id="A0A9N9ACS8"/>
<evidence type="ECO:0000313" key="13">
    <source>
        <dbReference type="Proteomes" id="UP000789739"/>
    </source>
</evidence>
<feature type="transmembrane region" description="Helical" evidence="10">
    <location>
        <begin position="196"/>
        <end position="221"/>
    </location>
</feature>
<feature type="transmembrane region" description="Helical" evidence="10">
    <location>
        <begin position="435"/>
        <end position="452"/>
    </location>
</feature>
<dbReference type="OrthoDB" id="1699231at2759"/>
<proteinExistence type="inferred from homology"/>
<evidence type="ECO:0000256" key="6">
    <source>
        <dbReference type="ARBA" id="ARBA00022837"/>
    </source>
</evidence>
<evidence type="ECO:0000256" key="9">
    <source>
        <dbReference type="ARBA" id="ARBA00023136"/>
    </source>
</evidence>
<protein>
    <submittedName>
        <fullName evidence="12">2420_t:CDS:1</fullName>
    </submittedName>
</protein>
<keyword evidence="8" id="KW-0406">Ion transport</keyword>
<dbReference type="GO" id="GO:0012505">
    <property type="term" value="C:endomembrane system"/>
    <property type="evidence" value="ECO:0007669"/>
    <property type="project" value="UniProtKB-SubCell"/>
</dbReference>
<feature type="transmembrane region" description="Helical" evidence="10">
    <location>
        <begin position="731"/>
        <end position="749"/>
    </location>
</feature>
<comment type="similarity">
    <text evidence="2">Belongs to the Ca(2+):cation antiporter (CaCA) (TC 2.A.19) family.</text>
</comment>
<feature type="transmembrane region" description="Helical" evidence="10">
    <location>
        <begin position="562"/>
        <end position="580"/>
    </location>
</feature>
<feature type="domain" description="Sodium/calcium exchanger membrane region" evidence="11">
    <location>
        <begin position="604"/>
        <end position="748"/>
    </location>
</feature>
<dbReference type="InterPro" id="IPR004713">
    <property type="entry name" value="CaH_exchang"/>
</dbReference>
<evidence type="ECO:0000256" key="8">
    <source>
        <dbReference type="ARBA" id="ARBA00023065"/>
    </source>
</evidence>
<feature type="transmembrane region" description="Helical" evidence="10">
    <location>
        <begin position="301"/>
        <end position="325"/>
    </location>
</feature>
<feature type="domain" description="Sodium/calcium exchanger membrane region" evidence="11">
    <location>
        <begin position="131"/>
        <end position="284"/>
    </location>
</feature>
<feature type="transmembrane region" description="Helical" evidence="10">
    <location>
        <begin position="630"/>
        <end position="648"/>
    </location>
</feature>
<dbReference type="PANTHER" id="PTHR31503:SF22">
    <property type="entry name" value="VACUOLAR CALCIUM ION TRANSPORTER"/>
    <property type="match status" value="1"/>
</dbReference>
<reference evidence="12" key="1">
    <citation type="submission" date="2021-06" db="EMBL/GenBank/DDBJ databases">
        <authorList>
            <person name="Kallberg Y."/>
            <person name="Tangrot J."/>
            <person name="Rosling A."/>
        </authorList>
    </citation>
    <scope>NUCLEOTIDE SEQUENCE</scope>
    <source>
        <strain evidence="12">BR232B</strain>
    </source>
</reference>
<accession>A0A9N9ACS8</accession>
<dbReference type="Proteomes" id="UP000789739">
    <property type="component" value="Unassembled WGS sequence"/>
</dbReference>
<dbReference type="Gene3D" id="1.20.1420.30">
    <property type="entry name" value="NCX, central ion-binding region"/>
    <property type="match status" value="2"/>
</dbReference>
<sequence length="759" mass="83108">MTTKHGRWHATQLLVHGETPPVDRIFTVEIAKPKTVAMRKKAIKEVISTASMPTSSLSGNSRFPLAAVSTRCSNSLCLKIMSQKAFKNCSQQRSYQGYFSNGPAKEHLHVIVEPPSIPVGFLAHFLKWGNIAVFLLNFFAIIPLAKLLECVTEDISRRAGQAVGAFLDATFGNLVELVLLCIALKQGEIRVVQASVMGNIISNLLLVLGSSFLAGGLKYHIQEFNKEAAQTNVGLITLACSSLIVPAAFIVSIPAIQDYEIINLSHSTAIVLLIVYGLYLLCQFKTHAELYATEEDQEPELTLTISFTVLVVVTATVGICGEFLVSSLKDPMKSLGITRTFLGLTLFPLISKGAECVTATTVAMKNELQSVINTTVARSQQIALFVTPFLVVLGWSIDQPMTLFFEVFETSTLFVSVLILNSLIQVGFLAHFLKWGNIAVFLLNFFAIILLAKLLECVTEDISRRAGQAVGVFLNATFGNLVELILACIALKQGEVRVVQASVMGNIISCSFLAGGLKYHIQEFNEEAAQTNASLMTLACSSLIVPTVSSVDYGIGIHIVYLNHYMEIVLLIVYGLYLLFQFKTHAELYVTEEDQEPEPTLTISFTVLVVVTAIVGICGEFLVSSVKDPMEFLGITRTFLGLILFPLVSKGAECVTTTTVAMKHELQSVINTTVARSLQIALFVIPFLVVLGWGIMNQSMIMNLFFEVFKTLTLFVLVLILNSLIQNGKSNWSNGVATYAIIIIAIFFYPDPEEAILFT</sequence>
<comment type="caution">
    <text evidence="12">The sequence shown here is derived from an EMBL/GenBank/DDBJ whole genome shotgun (WGS) entry which is preliminary data.</text>
</comment>
<dbReference type="GO" id="GO:0006874">
    <property type="term" value="P:intracellular calcium ion homeostasis"/>
    <property type="evidence" value="ECO:0007669"/>
    <property type="project" value="TreeGrafter"/>
</dbReference>
<feature type="domain" description="Sodium/calcium exchanger membrane region" evidence="11">
    <location>
        <begin position="438"/>
        <end position="582"/>
    </location>
</feature>
<keyword evidence="3" id="KW-0813">Transport</keyword>
<dbReference type="PANTHER" id="PTHR31503">
    <property type="entry name" value="VACUOLAR CALCIUM ION TRANSPORTER"/>
    <property type="match status" value="1"/>
</dbReference>
<evidence type="ECO:0000256" key="7">
    <source>
        <dbReference type="ARBA" id="ARBA00022989"/>
    </source>
</evidence>
<evidence type="ECO:0000256" key="10">
    <source>
        <dbReference type="SAM" id="Phobius"/>
    </source>
</evidence>
<dbReference type="EMBL" id="CAJVPI010000365">
    <property type="protein sequence ID" value="CAG8525606.1"/>
    <property type="molecule type" value="Genomic_DNA"/>
</dbReference>
<feature type="transmembrane region" description="Helical" evidence="10">
    <location>
        <begin position="382"/>
        <end position="397"/>
    </location>
</feature>
<dbReference type="GO" id="GO:0015369">
    <property type="term" value="F:calcium:proton antiporter activity"/>
    <property type="evidence" value="ECO:0007669"/>
    <property type="project" value="InterPro"/>
</dbReference>